<organism evidence="1 2">
    <name type="scientific">Hibiscus sabdariffa</name>
    <name type="common">roselle</name>
    <dbReference type="NCBI Taxonomy" id="183260"/>
    <lineage>
        <taxon>Eukaryota</taxon>
        <taxon>Viridiplantae</taxon>
        <taxon>Streptophyta</taxon>
        <taxon>Embryophyta</taxon>
        <taxon>Tracheophyta</taxon>
        <taxon>Spermatophyta</taxon>
        <taxon>Magnoliopsida</taxon>
        <taxon>eudicotyledons</taxon>
        <taxon>Gunneridae</taxon>
        <taxon>Pentapetalae</taxon>
        <taxon>rosids</taxon>
        <taxon>malvids</taxon>
        <taxon>Malvales</taxon>
        <taxon>Malvaceae</taxon>
        <taxon>Malvoideae</taxon>
        <taxon>Hibiscus</taxon>
    </lineage>
</organism>
<reference evidence="1 2" key="1">
    <citation type="journal article" date="2024" name="G3 (Bethesda)">
        <title>Genome assembly of Hibiscus sabdariffa L. provides insights into metabolisms of medicinal natural products.</title>
        <authorList>
            <person name="Kim T."/>
        </authorList>
    </citation>
    <scope>NUCLEOTIDE SEQUENCE [LARGE SCALE GENOMIC DNA]</scope>
    <source>
        <strain evidence="1">TK-2024</strain>
        <tissue evidence="1">Old leaves</tissue>
    </source>
</reference>
<evidence type="ECO:0000313" key="1">
    <source>
        <dbReference type="EMBL" id="KAK8508470.1"/>
    </source>
</evidence>
<name>A0ABR2BMU6_9ROSI</name>
<proteinExistence type="predicted"/>
<gene>
    <name evidence="1" type="ORF">V6N12_011455</name>
</gene>
<dbReference type="EMBL" id="JBBPBM010000100">
    <property type="protein sequence ID" value="KAK8508470.1"/>
    <property type="molecule type" value="Genomic_DNA"/>
</dbReference>
<dbReference type="Proteomes" id="UP001472677">
    <property type="component" value="Unassembled WGS sequence"/>
</dbReference>
<protein>
    <submittedName>
        <fullName evidence="1">Uncharacterized protein</fullName>
    </submittedName>
</protein>
<comment type="caution">
    <text evidence="1">The sequence shown here is derived from an EMBL/GenBank/DDBJ whole genome shotgun (WGS) entry which is preliminary data.</text>
</comment>
<sequence length="101" mass="11358">MSILQKDVDFLRELKHSKPGNSGSQGQELTLSYLCENPKLDLFFEKFSGKTLLEKVAPSQKGKEVVNSENSNQDEKWVEKDFLNLSESKGTASNGIRVRIP</sequence>
<accession>A0ABR2BMU6</accession>
<evidence type="ECO:0000313" key="2">
    <source>
        <dbReference type="Proteomes" id="UP001472677"/>
    </source>
</evidence>
<keyword evidence="2" id="KW-1185">Reference proteome</keyword>